<evidence type="ECO:0000256" key="1">
    <source>
        <dbReference type="SAM" id="MobiDB-lite"/>
    </source>
</evidence>
<proteinExistence type="predicted"/>
<dbReference type="EMBL" id="ML736759">
    <property type="protein sequence ID" value="KAE8405554.1"/>
    <property type="molecule type" value="Genomic_DNA"/>
</dbReference>
<sequence length="202" mass="23461">MYIFDVQLSLLIFLLYMIHKLLLRSYTGRRHAERQTRIGRNKNKKKKKGAKRRGNKRNTLEQRLEKVSSRDCRCCARYRLCSSGMQLVFRRFSSNICKFDTSLLQPRTSASSHHIHSPIDAIMAFFSLQDSSPGFDHGCPRLTAEQIRDVRPHTTSRKPFLCPRLRDVTQVLPDYFTAQVHRGSSRRALECDGLAFNIALKF</sequence>
<name>A0A5N7DGY1_9EURO</name>
<feature type="compositionally biased region" description="Basic residues" evidence="1">
    <location>
        <begin position="32"/>
        <end position="56"/>
    </location>
</feature>
<evidence type="ECO:0000313" key="2">
    <source>
        <dbReference type="EMBL" id="KAE8405554.1"/>
    </source>
</evidence>
<reference evidence="2 3" key="1">
    <citation type="submission" date="2019-04" db="EMBL/GenBank/DDBJ databases">
        <authorList>
            <consortium name="DOE Joint Genome Institute"/>
            <person name="Mondo S."/>
            <person name="Kjaerbolling I."/>
            <person name="Vesth T."/>
            <person name="Frisvad J.C."/>
            <person name="Nybo J.L."/>
            <person name="Theobald S."/>
            <person name="Kildgaard S."/>
            <person name="Isbrandt T."/>
            <person name="Kuo A."/>
            <person name="Sato A."/>
            <person name="Lyhne E.K."/>
            <person name="Kogle M.E."/>
            <person name="Wiebenga A."/>
            <person name="Kun R.S."/>
            <person name="Lubbers R.J."/>
            <person name="Makela M.R."/>
            <person name="Barry K."/>
            <person name="Chovatia M."/>
            <person name="Clum A."/>
            <person name="Daum C."/>
            <person name="Haridas S."/>
            <person name="He G."/>
            <person name="LaButti K."/>
            <person name="Lipzen A."/>
            <person name="Riley R."/>
            <person name="Salamov A."/>
            <person name="Simmons B.A."/>
            <person name="Magnuson J.K."/>
            <person name="Henrissat B."/>
            <person name="Mortensen U.H."/>
            <person name="Larsen T.O."/>
            <person name="Devries R.P."/>
            <person name="Grigoriev I.V."/>
            <person name="Machida M."/>
            <person name="Baker S.E."/>
            <person name="Andersen M.R."/>
            <person name="Cantor M.N."/>
            <person name="Hua S.X."/>
        </authorList>
    </citation>
    <scope>NUCLEOTIDE SEQUENCE [LARGE SCALE GENOMIC DNA]</scope>
    <source>
        <strain evidence="2 3">CBS 119388</strain>
    </source>
</reference>
<dbReference type="GeneID" id="43676089"/>
<dbReference type="AlphaFoldDB" id="A0A5N7DGY1"/>
<evidence type="ECO:0000313" key="3">
    <source>
        <dbReference type="Proteomes" id="UP000325579"/>
    </source>
</evidence>
<dbReference type="Proteomes" id="UP000325579">
    <property type="component" value="Unassembled WGS sequence"/>
</dbReference>
<feature type="region of interest" description="Disordered" evidence="1">
    <location>
        <begin position="32"/>
        <end position="60"/>
    </location>
</feature>
<keyword evidence="3" id="KW-1185">Reference proteome</keyword>
<protein>
    <submittedName>
        <fullName evidence="2">Uncharacterized protein</fullName>
    </submittedName>
</protein>
<accession>A0A5N7DGY1</accession>
<dbReference type="RefSeq" id="XP_031942873.1">
    <property type="nucleotide sequence ID" value="XM_032091398.1"/>
</dbReference>
<organism evidence="2 3">
    <name type="scientific">Aspergillus pseudonomiae</name>
    <dbReference type="NCBI Taxonomy" id="1506151"/>
    <lineage>
        <taxon>Eukaryota</taxon>
        <taxon>Fungi</taxon>
        <taxon>Dikarya</taxon>
        <taxon>Ascomycota</taxon>
        <taxon>Pezizomycotina</taxon>
        <taxon>Eurotiomycetes</taxon>
        <taxon>Eurotiomycetidae</taxon>
        <taxon>Eurotiales</taxon>
        <taxon>Aspergillaceae</taxon>
        <taxon>Aspergillus</taxon>
        <taxon>Aspergillus subgen. Circumdati</taxon>
    </lineage>
</organism>
<gene>
    <name evidence="2" type="ORF">BDV37DRAFT_89551</name>
</gene>